<organism evidence="1 2">
    <name type="scientific">Bifidobacterium platyrrhinorum</name>
    <dbReference type="NCBI Taxonomy" id="2661628"/>
    <lineage>
        <taxon>Bacteria</taxon>
        <taxon>Bacillati</taxon>
        <taxon>Actinomycetota</taxon>
        <taxon>Actinomycetes</taxon>
        <taxon>Bifidobacteriales</taxon>
        <taxon>Bifidobacteriaceae</taxon>
        <taxon>Bifidobacterium</taxon>
    </lineage>
</organism>
<dbReference type="SUPFAM" id="SSF48452">
    <property type="entry name" value="TPR-like"/>
    <property type="match status" value="1"/>
</dbReference>
<name>A0A6L9STE4_9BIFI</name>
<dbReference type="Gene3D" id="3.40.30.10">
    <property type="entry name" value="Glutaredoxin"/>
    <property type="match status" value="1"/>
</dbReference>
<dbReference type="AlphaFoldDB" id="A0A6L9STE4"/>
<accession>A0A6L9STE4</accession>
<dbReference type="RefSeq" id="WP_163197024.1">
    <property type="nucleotide sequence ID" value="NZ_WHZV01000004.1"/>
</dbReference>
<comment type="caution">
    <text evidence="1">The sequence shown here is derived from an EMBL/GenBank/DDBJ whole genome shotgun (WGS) entry which is preliminary data.</text>
</comment>
<dbReference type="EMBL" id="WHZV01000004">
    <property type="protein sequence ID" value="NEG55315.1"/>
    <property type="molecule type" value="Genomic_DNA"/>
</dbReference>
<sequence length="325" mass="33994">MADQPKFNPGVSLAGAVDLEALAHQVKADPGQEGGAPAAGGYVIDTTENTFQAMVQTSATFPILLLLWIPTDDRLFPMARALADAVNAMNGQIQLSRIDINENPSIAQALQVQGAPALFALIGGRPMPLLQGLPSDDELDQIKTQVLPKIVAMAQQAGVNGTAPYSGDPAEAGADVADGAGAAAKANVVPPEHQEAYQLAQAGDYSGAAAAYGRVLESDPGDAVAARERAKALLLARSADADVREVRAAAAAAQDDVEAQLAVADIDMIGGQIQDAFDRLLDFVAAGHKADIEPVRQRLLEYFAIPEPTDARLKAARRRLATLMY</sequence>
<reference evidence="1 2" key="1">
    <citation type="submission" date="2019-10" db="EMBL/GenBank/DDBJ databases">
        <title>Bifidobacterium from non-human primates.</title>
        <authorList>
            <person name="Modesto M."/>
        </authorList>
    </citation>
    <scope>NUCLEOTIDE SEQUENCE [LARGE SCALE GENOMIC DNA]</scope>
    <source>
        <strain evidence="1 2">SMA15</strain>
    </source>
</reference>
<dbReference type="Proteomes" id="UP000483293">
    <property type="component" value="Unassembled WGS sequence"/>
</dbReference>
<keyword evidence="2" id="KW-1185">Reference proteome</keyword>
<dbReference type="Gene3D" id="1.25.40.10">
    <property type="entry name" value="Tetratricopeptide repeat domain"/>
    <property type="match status" value="1"/>
</dbReference>
<gene>
    <name evidence="1" type="ORF">GFD21_05940</name>
</gene>
<protein>
    <submittedName>
        <fullName evidence="1">Tetratricopeptide repeat protein</fullName>
    </submittedName>
</protein>
<dbReference type="InterPro" id="IPR036249">
    <property type="entry name" value="Thioredoxin-like_sf"/>
</dbReference>
<evidence type="ECO:0000313" key="2">
    <source>
        <dbReference type="Proteomes" id="UP000483293"/>
    </source>
</evidence>
<proteinExistence type="predicted"/>
<dbReference type="InterPro" id="IPR011990">
    <property type="entry name" value="TPR-like_helical_dom_sf"/>
</dbReference>
<dbReference type="SUPFAM" id="SSF52833">
    <property type="entry name" value="Thioredoxin-like"/>
    <property type="match status" value="1"/>
</dbReference>
<dbReference type="Pfam" id="PF14561">
    <property type="entry name" value="TPR_20"/>
    <property type="match status" value="1"/>
</dbReference>
<evidence type="ECO:0000313" key="1">
    <source>
        <dbReference type="EMBL" id="NEG55315.1"/>
    </source>
</evidence>